<comment type="caution">
    <text evidence="2">The sequence shown here is derived from an EMBL/GenBank/DDBJ whole genome shotgun (WGS) entry which is preliminary data.</text>
</comment>
<dbReference type="EMBL" id="JAIVGD010000028">
    <property type="protein sequence ID" value="KAH0737841.1"/>
    <property type="molecule type" value="Genomic_DNA"/>
</dbReference>
<dbReference type="Proteomes" id="UP000826656">
    <property type="component" value="Unassembled WGS sequence"/>
</dbReference>
<name>A0ABQ7TTG1_SOLTU</name>
<protein>
    <submittedName>
        <fullName evidence="2">Uncharacterized protein</fullName>
    </submittedName>
</protein>
<accession>A0ABQ7TTG1</accession>
<evidence type="ECO:0000256" key="1">
    <source>
        <dbReference type="SAM" id="MobiDB-lite"/>
    </source>
</evidence>
<feature type="compositionally biased region" description="Basic residues" evidence="1">
    <location>
        <begin position="36"/>
        <end position="46"/>
    </location>
</feature>
<gene>
    <name evidence="2" type="ORF">KY290_036546</name>
</gene>
<evidence type="ECO:0000313" key="3">
    <source>
        <dbReference type="Proteomes" id="UP000826656"/>
    </source>
</evidence>
<reference evidence="2 3" key="1">
    <citation type="journal article" date="2021" name="bioRxiv">
        <title>Chromosome-scale and haplotype-resolved genome assembly of a tetraploid potato cultivar.</title>
        <authorList>
            <person name="Sun H."/>
            <person name="Jiao W.-B."/>
            <person name="Krause K."/>
            <person name="Campoy J.A."/>
            <person name="Goel M."/>
            <person name="Folz-Donahue K."/>
            <person name="Kukat C."/>
            <person name="Huettel B."/>
            <person name="Schneeberger K."/>
        </authorList>
    </citation>
    <scope>NUCLEOTIDE SEQUENCE [LARGE SCALE GENOMIC DNA]</scope>
    <source>
        <strain evidence="2">SolTubOtavaFocal</strain>
        <tissue evidence="2">Leaves</tissue>
    </source>
</reference>
<proteinExistence type="predicted"/>
<organism evidence="2 3">
    <name type="scientific">Solanum tuberosum</name>
    <name type="common">Potato</name>
    <dbReference type="NCBI Taxonomy" id="4113"/>
    <lineage>
        <taxon>Eukaryota</taxon>
        <taxon>Viridiplantae</taxon>
        <taxon>Streptophyta</taxon>
        <taxon>Embryophyta</taxon>
        <taxon>Tracheophyta</taxon>
        <taxon>Spermatophyta</taxon>
        <taxon>Magnoliopsida</taxon>
        <taxon>eudicotyledons</taxon>
        <taxon>Gunneridae</taxon>
        <taxon>Pentapetalae</taxon>
        <taxon>asterids</taxon>
        <taxon>lamiids</taxon>
        <taxon>Solanales</taxon>
        <taxon>Solanaceae</taxon>
        <taxon>Solanoideae</taxon>
        <taxon>Solaneae</taxon>
        <taxon>Solanum</taxon>
    </lineage>
</organism>
<keyword evidence="3" id="KW-1185">Reference proteome</keyword>
<evidence type="ECO:0000313" key="2">
    <source>
        <dbReference type="EMBL" id="KAH0737841.1"/>
    </source>
</evidence>
<sequence length="65" mass="6961">MVKTRATIVATQTPVRESEFEPTVTTLVRGGVMTRGRGRKPTKGRGKAIGPARDRAVTPPSVDDV</sequence>
<feature type="region of interest" description="Disordered" evidence="1">
    <location>
        <begin position="33"/>
        <end position="65"/>
    </location>
</feature>